<accession>B3DUE6</accession>
<evidence type="ECO:0000313" key="2">
    <source>
        <dbReference type="Proteomes" id="UP000009149"/>
    </source>
</evidence>
<organism evidence="1 2">
    <name type="scientific">Methylacidiphilum infernorum (isolate V4)</name>
    <name type="common">Methylokorus infernorum (strain V4)</name>
    <dbReference type="NCBI Taxonomy" id="481448"/>
    <lineage>
        <taxon>Bacteria</taxon>
        <taxon>Pseudomonadati</taxon>
        <taxon>Verrucomicrobiota</taxon>
        <taxon>Methylacidiphilae</taxon>
        <taxon>Methylacidiphilales</taxon>
        <taxon>Methylacidiphilaceae</taxon>
        <taxon>Methylacidiphilum (ex Ratnadevi et al. 2023)</taxon>
    </lineage>
</organism>
<name>B3DUE6_METI4</name>
<protein>
    <submittedName>
        <fullName evidence="1">Uncharacterized protein</fullName>
    </submittedName>
</protein>
<dbReference type="STRING" id="481448.Minf_0894"/>
<dbReference type="Proteomes" id="UP000009149">
    <property type="component" value="Chromosome"/>
</dbReference>
<gene>
    <name evidence="1" type="ordered locus">Minf_0894</name>
</gene>
<dbReference type="HOGENOM" id="CLU_3292289_0_0_0"/>
<evidence type="ECO:0000313" key="1">
    <source>
        <dbReference type="EMBL" id="ACD82949.1"/>
    </source>
</evidence>
<reference evidence="1 2" key="1">
    <citation type="journal article" date="2008" name="Biol. Direct">
        <title>Complete genome sequence of the extremely acidophilic methanotroph isolate V4, Methylacidiphilum infernorum, a representative of the bacterial phylum Verrucomicrobia.</title>
        <authorList>
            <person name="Hou S."/>
            <person name="Makarova K.S."/>
            <person name="Saw J.H."/>
            <person name="Senin P."/>
            <person name="Ly B.V."/>
            <person name="Zhou Z."/>
            <person name="Ren Y."/>
            <person name="Wang J."/>
            <person name="Galperin M.Y."/>
            <person name="Omelchenko M.V."/>
            <person name="Wolf Y.I."/>
            <person name="Yutin N."/>
            <person name="Koonin E.V."/>
            <person name="Stott M.B."/>
            <person name="Mountain B.W."/>
            <person name="Crowe M.A."/>
            <person name="Smirnova A.V."/>
            <person name="Dunfield P.F."/>
            <person name="Feng L."/>
            <person name="Wang L."/>
            <person name="Alam M."/>
        </authorList>
    </citation>
    <scope>NUCLEOTIDE SEQUENCE [LARGE SCALE GENOMIC DNA]</scope>
    <source>
        <strain evidence="2">Isolate V4</strain>
    </source>
</reference>
<sequence>MGEWQRNRSYNLENPCFFDIFKLEMIMEASFSSKWKIYRF</sequence>
<dbReference type="AlphaFoldDB" id="B3DUE6"/>
<dbReference type="KEGG" id="min:Minf_0894"/>
<dbReference type="EMBL" id="CP000975">
    <property type="protein sequence ID" value="ACD82949.1"/>
    <property type="molecule type" value="Genomic_DNA"/>
</dbReference>
<proteinExistence type="predicted"/>